<reference evidence="3" key="1">
    <citation type="submission" date="2022-06" db="EMBL/GenBank/DDBJ databases">
        <title>Complete genome sequences of two strains of the flax pathogen Septoria linicola.</title>
        <authorList>
            <person name="Lapalu N."/>
            <person name="Simon A."/>
            <person name="Demenou B."/>
            <person name="Paumier D."/>
            <person name="Guillot M.-P."/>
            <person name="Gout L."/>
            <person name="Valade R."/>
        </authorList>
    </citation>
    <scope>NUCLEOTIDE SEQUENCE</scope>
    <source>
        <strain evidence="3">SE15195</strain>
    </source>
</reference>
<dbReference type="OrthoDB" id="60433at2759"/>
<protein>
    <submittedName>
        <fullName evidence="3">Ankyrin repeat-containing domain superfamily</fullName>
    </submittedName>
</protein>
<name>A0A9Q9AR32_9PEZI</name>
<evidence type="ECO:0000313" key="3">
    <source>
        <dbReference type="EMBL" id="USW50511.1"/>
    </source>
</evidence>
<keyword evidence="1" id="KW-0040">ANK repeat</keyword>
<dbReference type="PROSITE" id="PS50088">
    <property type="entry name" value="ANK_REPEAT"/>
    <property type="match status" value="1"/>
</dbReference>
<dbReference type="PROSITE" id="PS50297">
    <property type="entry name" value="ANK_REP_REGION"/>
    <property type="match status" value="1"/>
</dbReference>
<dbReference type="Proteomes" id="UP001056384">
    <property type="component" value="Chromosome 3"/>
</dbReference>
<proteinExistence type="predicted"/>
<gene>
    <name evidence="3" type="ORF">Slin15195_G038300</name>
</gene>
<dbReference type="InterPro" id="IPR036770">
    <property type="entry name" value="Ankyrin_rpt-contain_sf"/>
</dbReference>
<dbReference type="SUPFAM" id="SSF48403">
    <property type="entry name" value="Ankyrin repeat"/>
    <property type="match status" value="1"/>
</dbReference>
<dbReference type="AlphaFoldDB" id="A0A9Q9AR32"/>
<feature type="region of interest" description="Disordered" evidence="2">
    <location>
        <begin position="213"/>
        <end position="234"/>
    </location>
</feature>
<evidence type="ECO:0000256" key="1">
    <source>
        <dbReference type="PROSITE-ProRule" id="PRU00023"/>
    </source>
</evidence>
<evidence type="ECO:0000313" key="4">
    <source>
        <dbReference type="Proteomes" id="UP001056384"/>
    </source>
</evidence>
<dbReference type="EMBL" id="CP099420">
    <property type="protein sequence ID" value="USW50511.1"/>
    <property type="molecule type" value="Genomic_DNA"/>
</dbReference>
<accession>A0A9Q9AR32</accession>
<dbReference type="SMART" id="SM00248">
    <property type="entry name" value="ANK"/>
    <property type="match status" value="1"/>
</dbReference>
<dbReference type="InterPro" id="IPR002110">
    <property type="entry name" value="Ankyrin_rpt"/>
</dbReference>
<dbReference type="Gene3D" id="1.25.40.20">
    <property type="entry name" value="Ankyrin repeat-containing domain"/>
    <property type="match status" value="1"/>
</dbReference>
<dbReference type="Pfam" id="PF00023">
    <property type="entry name" value="Ank"/>
    <property type="match status" value="1"/>
</dbReference>
<evidence type="ECO:0000256" key="2">
    <source>
        <dbReference type="SAM" id="MobiDB-lite"/>
    </source>
</evidence>
<sequence length="234" mass="26519">MQRSDEEELTGWNEQFDPPFQTPPPAVCEEFWASVRQGHEEFHQCMRKMECPGSGWCMTRLQCSSNELGQNYLHIAAGTSGDWKIFRTLRYNLPARTCGRGPPPIYCRIPRKRLPIQRDVNGDTPLHIAAVHDHLDFAKALLLYYNNSNIPDPLDSPHERTVNGVRIIPMSMSKMEFCPRMRYLMDCKSHAGLTASESAYAAGATTTGSWLEISRKQGPGVDDNEPLEPDDHGW</sequence>
<organism evidence="3 4">
    <name type="scientific">Septoria linicola</name>
    <dbReference type="NCBI Taxonomy" id="215465"/>
    <lineage>
        <taxon>Eukaryota</taxon>
        <taxon>Fungi</taxon>
        <taxon>Dikarya</taxon>
        <taxon>Ascomycota</taxon>
        <taxon>Pezizomycotina</taxon>
        <taxon>Dothideomycetes</taxon>
        <taxon>Dothideomycetidae</taxon>
        <taxon>Mycosphaerellales</taxon>
        <taxon>Mycosphaerellaceae</taxon>
        <taxon>Septoria</taxon>
    </lineage>
</organism>
<keyword evidence="4" id="KW-1185">Reference proteome</keyword>
<feature type="repeat" description="ANK" evidence="1">
    <location>
        <begin position="121"/>
        <end position="153"/>
    </location>
</feature>